<reference evidence="2" key="1">
    <citation type="submission" date="2023-06" db="EMBL/GenBank/DDBJ databases">
        <title>Egi l300058.</title>
        <authorList>
            <person name="Gao L."/>
            <person name="Fang B.-Z."/>
            <person name="Li W.-J."/>
        </authorList>
    </citation>
    <scope>NUCLEOTIDE SEQUENCE</scope>
    <source>
        <strain evidence="2">EGI L300058</strain>
    </source>
</reference>
<dbReference type="Proteomes" id="UP001172708">
    <property type="component" value="Unassembled WGS sequence"/>
</dbReference>
<dbReference type="InterPro" id="IPR010866">
    <property type="entry name" value="A-2_8-polyST"/>
</dbReference>
<evidence type="ECO:0000256" key="1">
    <source>
        <dbReference type="SAM" id="SignalP"/>
    </source>
</evidence>
<feature type="signal peptide" evidence="1">
    <location>
        <begin position="1"/>
        <end position="18"/>
    </location>
</feature>
<accession>A0ABT8GG88</accession>
<comment type="caution">
    <text evidence="2">The sequence shown here is derived from an EMBL/GenBank/DDBJ whole genome shotgun (WGS) entry which is preliminary data.</text>
</comment>
<proteinExistence type="predicted"/>
<protein>
    <submittedName>
        <fullName evidence="2">Polysialyltransferase family glycosyltransferase</fullName>
    </submittedName>
</protein>
<evidence type="ECO:0000313" key="3">
    <source>
        <dbReference type="Proteomes" id="UP001172708"/>
    </source>
</evidence>
<keyword evidence="1" id="KW-0732">Signal</keyword>
<dbReference type="Pfam" id="PF07388">
    <property type="entry name" value="A-2_8-polyST"/>
    <property type="match status" value="1"/>
</dbReference>
<organism evidence="2 3">
    <name type="scientific">Demequina muriae</name>
    <dbReference type="NCBI Taxonomy" id="3051664"/>
    <lineage>
        <taxon>Bacteria</taxon>
        <taxon>Bacillati</taxon>
        <taxon>Actinomycetota</taxon>
        <taxon>Actinomycetes</taxon>
        <taxon>Micrococcales</taxon>
        <taxon>Demequinaceae</taxon>
        <taxon>Demequina</taxon>
    </lineage>
</organism>
<feature type="chain" id="PRO_5047020892" evidence="1">
    <location>
        <begin position="19"/>
        <end position="447"/>
    </location>
</feature>
<gene>
    <name evidence="2" type="ORF">QQX02_05835</name>
</gene>
<evidence type="ECO:0000313" key="2">
    <source>
        <dbReference type="EMBL" id="MDN4480440.1"/>
    </source>
</evidence>
<keyword evidence="3" id="KW-1185">Reference proteome</keyword>
<sequence length="447" mass="46567">MTTIAVTASMLSAAIVAAAVDEDLLPGRRVLVTVNEAAIPEVMAGVADAPGFESLASRFDAVLDLNEAVAPHLPGSVVAGDSHARAARARLAEMAGGPVSRLVLASLDSEVSMTLARMFPEARIDLVVDRLVAYGPTPRSIPRSVTERVERVVHADLVPGAQPRQLVEFGVETVTVGSPAIRTVIAGLAGSQAPTPGDEALILGERWGDAGVLTGDEEDRLHTRMVDAAADAGHHAIAFRPHPHARPTFPAAIVARAAERSLDFRLMATADPVEVFYARTPPSAVIGCSSTALATASAIFGLPAFSVGTADVARAITTPDDPSRVALALTRATVSSLDDGQHPPLDVPVAAFLDVVVDQMRPDVLRRADAAAHAVVSQCAGADDFLVPPSSGPRAPSRHRPQVTGARRLLGRVGASGAGRRLRSARNVLAALGFSARLRTASSRRRD</sequence>
<dbReference type="EMBL" id="JAUHQA010000001">
    <property type="protein sequence ID" value="MDN4480440.1"/>
    <property type="molecule type" value="Genomic_DNA"/>
</dbReference>
<name>A0ABT8GG88_9MICO</name>
<dbReference type="RefSeq" id="WP_301141835.1">
    <property type="nucleotide sequence ID" value="NZ_JAUHQA010000001.1"/>
</dbReference>